<name>A0A1B6GWZ3_9HEMI</name>
<accession>A0A1B6GWZ3</accession>
<reference evidence="1" key="1">
    <citation type="submission" date="2015-11" db="EMBL/GenBank/DDBJ databases">
        <title>De novo transcriptome assembly of four potential Pierce s Disease insect vectors from Arizona vineyards.</title>
        <authorList>
            <person name="Tassone E.E."/>
        </authorList>
    </citation>
    <scope>NUCLEOTIDE SEQUENCE</scope>
</reference>
<organism evidence="1">
    <name type="scientific">Cuerna arida</name>
    <dbReference type="NCBI Taxonomy" id="1464854"/>
    <lineage>
        <taxon>Eukaryota</taxon>
        <taxon>Metazoa</taxon>
        <taxon>Ecdysozoa</taxon>
        <taxon>Arthropoda</taxon>
        <taxon>Hexapoda</taxon>
        <taxon>Insecta</taxon>
        <taxon>Pterygota</taxon>
        <taxon>Neoptera</taxon>
        <taxon>Paraneoptera</taxon>
        <taxon>Hemiptera</taxon>
        <taxon>Auchenorrhyncha</taxon>
        <taxon>Membracoidea</taxon>
        <taxon>Cicadellidae</taxon>
        <taxon>Cicadellinae</taxon>
        <taxon>Proconiini</taxon>
        <taxon>Cuerna</taxon>
    </lineage>
</organism>
<dbReference type="EMBL" id="GECZ01002846">
    <property type="protein sequence ID" value="JAS66923.1"/>
    <property type="molecule type" value="Transcribed_RNA"/>
</dbReference>
<proteinExistence type="predicted"/>
<evidence type="ECO:0000313" key="1">
    <source>
        <dbReference type="EMBL" id="JAS66923.1"/>
    </source>
</evidence>
<sequence>MARKAKNTDENLESLDDVDTYILTIKELQDFCVRLHKAKSTAEVECRSLQIERNTLKTMVDIAMKQFKEAKESQINCKYKLQREIESHIIGRYKIQHCLMNVHRELAEDSSNQILRCYEKLKSVEQNTLEKMHEIEGDISTAKNVIVRKHTTTKDNIKTLEIDLHIKKSNFLKQIEKNKDLFEAQHKKRTKVIIKNLLDQSAKEQKNLSDYKNKKIKEYLKQNDKFCTSLRHYYEKIKDHNSTILEGSHEDYIAIKNKLVLLKDSLKRQKQNRVNFSHEIKKHKKENQILANELIDCNKVKNELEQTLHQKKWYHNQSENLRWDNLLLEEACTIYEEKQAEQNRQLVDNFQKLEVGITQQWVLLESLVDKLLAHLSIMDQVIDFARLKQKFFSKELTFEQIKQLALSSLQDATDTELSHSKRMPKK</sequence>
<gene>
    <name evidence="1" type="ORF">g.18946</name>
</gene>
<protein>
    <submittedName>
        <fullName evidence="1">Uncharacterized protein</fullName>
    </submittedName>
</protein>
<dbReference type="AlphaFoldDB" id="A0A1B6GWZ3"/>